<dbReference type="OrthoDB" id="10655949at2759"/>
<evidence type="ECO:0000256" key="1">
    <source>
        <dbReference type="SAM" id="MobiDB-lite"/>
    </source>
</evidence>
<dbReference type="GeneID" id="25903778"/>
<protein>
    <recommendedName>
        <fullName evidence="4">Plant heme peroxidase family profile domain-containing protein</fullName>
    </recommendedName>
</protein>
<organism evidence="2 3">
    <name type="scientific">Sphaeroforma arctica JP610</name>
    <dbReference type="NCBI Taxonomy" id="667725"/>
    <lineage>
        <taxon>Eukaryota</taxon>
        <taxon>Ichthyosporea</taxon>
        <taxon>Ichthyophonida</taxon>
        <taxon>Sphaeroforma</taxon>
    </lineage>
</organism>
<evidence type="ECO:0000313" key="2">
    <source>
        <dbReference type="EMBL" id="KNC84500.1"/>
    </source>
</evidence>
<dbReference type="GO" id="GO:0006979">
    <property type="term" value="P:response to oxidative stress"/>
    <property type="evidence" value="ECO:0007669"/>
    <property type="project" value="InterPro"/>
</dbReference>
<dbReference type="RefSeq" id="XP_014158402.1">
    <property type="nucleotide sequence ID" value="XM_014302927.1"/>
</dbReference>
<dbReference type="eggNOG" id="ENOG502SQ3Z">
    <property type="taxonomic scope" value="Eukaryota"/>
</dbReference>
<dbReference type="AlphaFoldDB" id="A0A0L0G642"/>
<sequence>MIRVVGGRHVIKQDTEEELGAHLPTTGRNPIKKFPERYGFEIDELVARVGGSHNFGAAHPKCSNYVGTWSKDPLRWDVDGKGPDFFVDMMKNHWGWFWVSQFEDDTLTYTPSHDPTFPEDKDVSSTSRGEQFISGISSPDAKKSGPQPLKGSSEKLQALRGCALLTEPVNIKVPGWRYTHGYAATI</sequence>
<dbReference type="GO" id="GO:0004601">
    <property type="term" value="F:peroxidase activity"/>
    <property type="evidence" value="ECO:0007669"/>
    <property type="project" value="InterPro"/>
</dbReference>
<proteinExistence type="predicted"/>
<feature type="region of interest" description="Disordered" evidence="1">
    <location>
        <begin position="110"/>
        <end position="152"/>
    </location>
</feature>
<keyword evidence="3" id="KW-1185">Reference proteome</keyword>
<evidence type="ECO:0008006" key="4">
    <source>
        <dbReference type="Google" id="ProtNLM"/>
    </source>
</evidence>
<dbReference type="InterPro" id="IPR010255">
    <property type="entry name" value="Haem_peroxidase_sf"/>
</dbReference>
<dbReference type="Proteomes" id="UP000054560">
    <property type="component" value="Unassembled WGS sequence"/>
</dbReference>
<name>A0A0L0G642_9EUKA</name>
<evidence type="ECO:0000313" key="3">
    <source>
        <dbReference type="Proteomes" id="UP000054560"/>
    </source>
</evidence>
<feature type="compositionally biased region" description="Polar residues" evidence="1">
    <location>
        <begin position="124"/>
        <end position="137"/>
    </location>
</feature>
<dbReference type="EMBL" id="KQ241760">
    <property type="protein sequence ID" value="KNC84500.1"/>
    <property type="molecule type" value="Genomic_DNA"/>
</dbReference>
<dbReference type="SUPFAM" id="SSF48113">
    <property type="entry name" value="Heme-dependent peroxidases"/>
    <property type="match status" value="1"/>
</dbReference>
<accession>A0A0L0G642</accession>
<dbReference type="Gene3D" id="1.10.420.10">
    <property type="entry name" value="Peroxidase, domain 2"/>
    <property type="match status" value="1"/>
</dbReference>
<reference evidence="2 3" key="1">
    <citation type="submission" date="2011-02" db="EMBL/GenBank/DDBJ databases">
        <title>The Genome Sequence of Sphaeroforma arctica JP610.</title>
        <authorList>
            <consortium name="The Broad Institute Genome Sequencing Platform"/>
            <person name="Russ C."/>
            <person name="Cuomo C."/>
            <person name="Young S.K."/>
            <person name="Zeng Q."/>
            <person name="Gargeya S."/>
            <person name="Alvarado L."/>
            <person name="Berlin A."/>
            <person name="Chapman S.B."/>
            <person name="Chen Z."/>
            <person name="Freedman E."/>
            <person name="Gellesch M."/>
            <person name="Goldberg J."/>
            <person name="Griggs A."/>
            <person name="Gujja S."/>
            <person name="Heilman E."/>
            <person name="Heiman D."/>
            <person name="Howarth C."/>
            <person name="Mehta T."/>
            <person name="Neiman D."/>
            <person name="Pearson M."/>
            <person name="Roberts A."/>
            <person name="Saif S."/>
            <person name="Shea T."/>
            <person name="Shenoy N."/>
            <person name="Sisk P."/>
            <person name="Stolte C."/>
            <person name="Sykes S."/>
            <person name="White J."/>
            <person name="Yandava C."/>
            <person name="Burger G."/>
            <person name="Gray M.W."/>
            <person name="Holland P.W.H."/>
            <person name="King N."/>
            <person name="Lang F.B.F."/>
            <person name="Roger A.J."/>
            <person name="Ruiz-Trillo I."/>
            <person name="Haas B."/>
            <person name="Nusbaum C."/>
            <person name="Birren B."/>
        </authorList>
    </citation>
    <scope>NUCLEOTIDE SEQUENCE [LARGE SCALE GENOMIC DNA]</scope>
    <source>
        <strain evidence="2 3">JP610</strain>
    </source>
</reference>
<gene>
    <name evidence="2" type="ORF">SARC_03274</name>
</gene>
<dbReference type="GO" id="GO:0020037">
    <property type="term" value="F:heme binding"/>
    <property type="evidence" value="ECO:0007669"/>
    <property type="project" value="InterPro"/>
</dbReference>